<reference evidence="1 2" key="1">
    <citation type="submission" date="2020-07" db="EMBL/GenBank/DDBJ databases">
        <authorList>
            <person name="Criscuolo A."/>
        </authorList>
    </citation>
    <scope>NUCLEOTIDE SEQUENCE [LARGE SCALE GENOMIC DNA]</scope>
    <source>
        <strain evidence="1">CIP111649</strain>
    </source>
</reference>
<organism evidence="1 2">
    <name type="scientific">Jeotgalicoccus meleagridis</name>
    <dbReference type="NCBI Taxonomy" id="2759181"/>
    <lineage>
        <taxon>Bacteria</taxon>
        <taxon>Bacillati</taxon>
        <taxon>Bacillota</taxon>
        <taxon>Bacilli</taxon>
        <taxon>Bacillales</taxon>
        <taxon>Staphylococcaceae</taxon>
        <taxon>Jeotgalicoccus</taxon>
    </lineage>
</organism>
<evidence type="ECO:0000313" key="1">
    <source>
        <dbReference type="EMBL" id="CAD2071757.1"/>
    </source>
</evidence>
<dbReference type="EMBL" id="CAJEWD010000003">
    <property type="protein sequence ID" value="CAD2071757.1"/>
    <property type="molecule type" value="Genomic_DNA"/>
</dbReference>
<accession>A0A6V7R324</accession>
<sequence length="125" mass="14831">MMLHIEKYDTDNEILERVDQLKTEQDYYEEYFHVIGLEDKEPDWTDYMGLVYNPHSNSTTFKDIFTNNVKAEKYLEARGLESDLISSYLKFVEEGRFLLVYNSDSLKQNDRRDSVEATIQKGPEE</sequence>
<comment type="caution">
    <text evidence="1">The sequence shown here is derived from an EMBL/GenBank/DDBJ whole genome shotgun (WGS) entry which is preliminary data.</text>
</comment>
<keyword evidence="2" id="KW-1185">Reference proteome</keyword>
<evidence type="ECO:0000313" key="2">
    <source>
        <dbReference type="Proteomes" id="UP000589351"/>
    </source>
</evidence>
<evidence type="ECO:0008006" key="3">
    <source>
        <dbReference type="Google" id="ProtNLM"/>
    </source>
</evidence>
<gene>
    <name evidence="1" type="ORF">JEODO184_00392</name>
</gene>
<name>A0A6V7R324_9STAP</name>
<protein>
    <recommendedName>
        <fullName evidence="3">General stress protein 17M-like domain-containing protein</fullName>
    </recommendedName>
</protein>
<dbReference type="AlphaFoldDB" id="A0A6V7R324"/>
<dbReference type="Proteomes" id="UP000589351">
    <property type="component" value="Unassembled WGS sequence"/>
</dbReference>
<dbReference type="RefSeq" id="WP_185124937.1">
    <property type="nucleotide sequence ID" value="NZ_CAJEWD010000003.1"/>
</dbReference>
<proteinExistence type="predicted"/>